<keyword evidence="2" id="KW-1133">Transmembrane helix</keyword>
<feature type="region of interest" description="Disordered" evidence="1">
    <location>
        <begin position="18"/>
        <end position="93"/>
    </location>
</feature>
<feature type="compositionally biased region" description="Polar residues" evidence="1">
    <location>
        <begin position="52"/>
        <end position="65"/>
    </location>
</feature>
<comment type="caution">
    <text evidence="3">The sequence shown here is derived from an EMBL/GenBank/DDBJ whole genome shotgun (WGS) entry which is preliminary data.</text>
</comment>
<evidence type="ECO:0000256" key="1">
    <source>
        <dbReference type="SAM" id="MobiDB-lite"/>
    </source>
</evidence>
<feature type="region of interest" description="Disordered" evidence="1">
    <location>
        <begin position="125"/>
        <end position="156"/>
    </location>
</feature>
<gene>
    <name evidence="3" type="ORF">P171DRAFT_493213</name>
</gene>
<dbReference type="Proteomes" id="UP000799764">
    <property type="component" value="Unassembled WGS sequence"/>
</dbReference>
<evidence type="ECO:0000256" key="2">
    <source>
        <dbReference type="SAM" id="Phobius"/>
    </source>
</evidence>
<protein>
    <submittedName>
        <fullName evidence="3">Uncharacterized protein</fullName>
    </submittedName>
</protein>
<keyword evidence="2" id="KW-0812">Transmembrane</keyword>
<dbReference type="AlphaFoldDB" id="A0A9P4PUS1"/>
<organism evidence="3 4">
    <name type="scientific">Karstenula rhodostoma CBS 690.94</name>
    <dbReference type="NCBI Taxonomy" id="1392251"/>
    <lineage>
        <taxon>Eukaryota</taxon>
        <taxon>Fungi</taxon>
        <taxon>Dikarya</taxon>
        <taxon>Ascomycota</taxon>
        <taxon>Pezizomycotina</taxon>
        <taxon>Dothideomycetes</taxon>
        <taxon>Pleosporomycetidae</taxon>
        <taxon>Pleosporales</taxon>
        <taxon>Massarineae</taxon>
        <taxon>Didymosphaeriaceae</taxon>
        <taxon>Karstenula</taxon>
    </lineage>
</organism>
<name>A0A9P4PUS1_9PLEO</name>
<reference evidence="3" key="1">
    <citation type="journal article" date="2020" name="Stud. Mycol.">
        <title>101 Dothideomycetes genomes: a test case for predicting lifestyles and emergence of pathogens.</title>
        <authorList>
            <person name="Haridas S."/>
            <person name="Albert R."/>
            <person name="Binder M."/>
            <person name="Bloem J."/>
            <person name="Labutti K."/>
            <person name="Salamov A."/>
            <person name="Andreopoulos B."/>
            <person name="Baker S."/>
            <person name="Barry K."/>
            <person name="Bills G."/>
            <person name="Bluhm B."/>
            <person name="Cannon C."/>
            <person name="Castanera R."/>
            <person name="Culley D."/>
            <person name="Daum C."/>
            <person name="Ezra D."/>
            <person name="Gonzalez J."/>
            <person name="Henrissat B."/>
            <person name="Kuo A."/>
            <person name="Liang C."/>
            <person name="Lipzen A."/>
            <person name="Lutzoni F."/>
            <person name="Magnuson J."/>
            <person name="Mondo S."/>
            <person name="Nolan M."/>
            <person name="Ohm R."/>
            <person name="Pangilinan J."/>
            <person name="Park H.-J."/>
            <person name="Ramirez L."/>
            <person name="Alfaro M."/>
            <person name="Sun H."/>
            <person name="Tritt A."/>
            <person name="Yoshinaga Y."/>
            <person name="Zwiers L.-H."/>
            <person name="Turgeon B."/>
            <person name="Goodwin S."/>
            <person name="Spatafora J."/>
            <person name="Crous P."/>
            <person name="Grigoriev I."/>
        </authorList>
    </citation>
    <scope>NUCLEOTIDE SEQUENCE</scope>
    <source>
        <strain evidence="3">CBS 690.94</strain>
    </source>
</reference>
<sequence>MPSTNFWSVLDTDVRELPAELPAPTDTVTSKAHASKDMMREMALASEIPFETGTTNGDSATGNTSKADEQNESTPDEASEDAKKAEEYAAAKKAKKAAKKLRQKIKAGKIAPDALSQEIVVADGTKSTQDEASTVQDSDASTYTNGSVGDPAQSIASPIDAVNQVQVHPDPTEESDSDDVWFDARSYMSDSDDVWFDARSYISDSDDVFFDARSYMSDSDDVFFDARSSLSDPADIDELTHLDATAHGYDDGNLTPAETAAPTPVQLDARPKNTVANGRKKENKKKAYEARIQAEVRERLRKERIQAGLGLGALLLVFLVLWILYTCLLRC</sequence>
<feature type="compositionally biased region" description="Basic and acidic residues" evidence="1">
    <location>
        <begin position="80"/>
        <end position="90"/>
    </location>
</feature>
<keyword evidence="2" id="KW-0472">Membrane</keyword>
<evidence type="ECO:0000313" key="3">
    <source>
        <dbReference type="EMBL" id="KAF2451750.1"/>
    </source>
</evidence>
<feature type="compositionally biased region" description="Acidic residues" evidence="1">
    <location>
        <begin position="70"/>
        <end position="79"/>
    </location>
</feature>
<evidence type="ECO:0000313" key="4">
    <source>
        <dbReference type="Proteomes" id="UP000799764"/>
    </source>
</evidence>
<proteinExistence type="predicted"/>
<accession>A0A9P4PUS1</accession>
<feature type="compositionally biased region" description="Polar residues" evidence="1">
    <location>
        <begin position="125"/>
        <end position="147"/>
    </location>
</feature>
<feature type="transmembrane region" description="Helical" evidence="2">
    <location>
        <begin position="307"/>
        <end position="325"/>
    </location>
</feature>
<dbReference type="EMBL" id="MU001492">
    <property type="protein sequence ID" value="KAF2451750.1"/>
    <property type="molecule type" value="Genomic_DNA"/>
</dbReference>
<keyword evidence="4" id="KW-1185">Reference proteome</keyword>